<keyword evidence="2" id="KW-1185">Reference proteome</keyword>
<comment type="caution">
    <text evidence="1">The sequence shown here is derived from an EMBL/GenBank/DDBJ whole genome shotgun (WGS) entry which is preliminary data.</text>
</comment>
<evidence type="ECO:0000313" key="1">
    <source>
        <dbReference type="EMBL" id="GMF48242.1"/>
    </source>
</evidence>
<accession>A0A9W6XXX3</accession>
<proteinExistence type="predicted"/>
<gene>
    <name evidence="1" type="ORF">Pfra01_001855400</name>
</gene>
<dbReference type="AlphaFoldDB" id="A0A9W6XXX3"/>
<name>A0A9W6XXX3_9STRA</name>
<protein>
    <submittedName>
        <fullName evidence="1">Unnamed protein product</fullName>
    </submittedName>
</protein>
<dbReference type="Proteomes" id="UP001165121">
    <property type="component" value="Unassembled WGS sequence"/>
</dbReference>
<reference evidence="1" key="1">
    <citation type="submission" date="2023-04" db="EMBL/GenBank/DDBJ databases">
        <title>Phytophthora fragariaefolia NBRC 109709.</title>
        <authorList>
            <person name="Ichikawa N."/>
            <person name="Sato H."/>
            <person name="Tonouchi N."/>
        </authorList>
    </citation>
    <scope>NUCLEOTIDE SEQUENCE</scope>
    <source>
        <strain evidence="1">NBRC 109709</strain>
    </source>
</reference>
<sequence>MDECIDHLLFLQQSAEDQYNYKVKRVGFRYNHGYDKEMSMLAKLSTQHACNLVEEQYRVSVRETYEISRDDNGSILFTVSRLKSSAQYAVSLSDSSYGDADRFADTMQKFNIEDIETPPSHVLGHNEKYRSGLAVCQRIAEVVADKGSRSFQSWLNYLLNLEKVARHNDVPPPHFTEELDTHSVGSPLLLVDNSYQLTIRRSSAWHQKDGHNCGVLVVKWFETYLKVAFNTRPGEDLKDLTRQAISVEDLDACRYDMFQSVMLDVTASNFN</sequence>
<dbReference type="OrthoDB" id="125488at2759"/>
<evidence type="ECO:0000313" key="2">
    <source>
        <dbReference type="Proteomes" id="UP001165121"/>
    </source>
</evidence>
<dbReference type="EMBL" id="BSXT01002298">
    <property type="protein sequence ID" value="GMF48242.1"/>
    <property type="molecule type" value="Genomic_DNA"/>
</dbReference>
<organism evidence="1 2">
    <name type="scientific">Phytophthora fragariaefolia</name>
    <dbReference type="NCBI Taxonomy" id="1490495"/>
    <lineage>
        <taxon>Eukaryota</taxon>
        <taxon>Sar</taxon>
        <taxon>Stramenopiles</taxon>
        <taxon>Oomycota</taxon>
        <taxon>Peronosporomycetes</taxon>
        <taxon>Peronosporales</taxon>
        <taxon>Peronosporaceae</taxon>
        <taxon>Phytophthora</taxon>
    </lineage>
</organism>